<dbReference type="GO" id="GO:0031625">
    <property type="term" value="F:ubiquitin protein ligase binding"/>
    <property type="evidence" value="ECO:0007669"/>
    <property type="project" value="UniProtKB-ARBA"/>
</dbReference>
<dbReference type="GO" id="GO:0005524">
    <property type="term" value="F:ATP binding"/>
    <property type="evidence" value="ECO:0007669"/>
    <property type="project" value="UniProtKB-UniRule"/>
</dbReference>
<name>A0A6P8DJT2_PUNGR</name>
<keyword evidence="6 20" id="KW-0808">Transferase</keyword>
<keyword evidence="2" id="KW-1003">Cell membrane</keyword>
<comment type="catalytic activity">
    <reaction evidence="18 20">
        <text>L-threonyl-[protein] + ATP = O-phospho-L-threonyl-[protein] + ADP + H(+)</text>
        <dbReference type="Rhea" id="RHEA:46608"/>
        <dbReference type="Rhea" id="RHEA-COMP:11060"/>
        <dbReference type="Rhea" id="RHEA-COMP:11605"/>
        <dbReference type="ChEBI" id="CHEBI:15378"/>
        <dbReference type="ChEBI" id="CHEBI:30013"/>
        <dbReference type="ChEBI" id="CHEBI:30616"/>
        <dbReference type="ChEBI" id="CHEBI:61977"/>
        <dbReference type="ChEBI" id="CHEBI:456216"/>
        <dbReference type="EC" id="2.7.11.1"/>
    </reaction>
</comment>
<keyword evidence="12 20" id="KW-0067">ATP-binding</keyword>
<dbReference type="SMART" id="SM00473">
    <property type="entry name" value="PAN_AP"/>
    <property type="match status" value="1"/>
</dbReference>
<dbReference type="Pfam" id="PF00954">
    <property type="entry name" value="S_locus_glycop"/>
    <property type="match status" value="1"/>
</dbReference>
<dbReference type="SUPFAM" id="SSF51110">
    <property type="entry name" value="alpha-D-mannose-specific plant lectins"/>
    <property type="match status" value="1"/>
</dbReference>
<keyword evidence="5" id="KW-0597">Phosphoprotein</keyword>
<dbReference type="Pfam" id="PF11883">
    <property type="entry name" value="DUF3403"/>
    <property type="match status" value="1"/>
</dbReference>
<evidence type="ECO:0000256" key="17">
    <source>
        <dbReference type="ARBA" id="ARBA00023180"/>
    </source>
</evidence>
<dbReference type="InterPro" id="IPR003609">
    <property type="entry name" value="Pan_app"/>
</dbReference>
<dbReference type="PROSITE" id="PS50948">
    <property type="entry name" value="PAN"/>
    <property type="match status" value="1"/>
</dbReference>
<feature type="domain" description="Apple" evidence="27">
    <location>
        <begin position="336"/>
        <end position="421"/>
    </location>
</feature>
<evidence type="ECO:0000259" key="25">
    <source>
        <dbReference type="PROSITE" id="PS50026"/>
    </source>
</evidence>
<evidence type="ECO:0000259" key="27">
    <source>
        <dbReference type="PROSITE" id="PS50948"/>
    </source>
</evidence>
<comment type="similarity">
    <text evidence="20">Belongs to the protein kinase superfamily. Ser/Thr protein kinase family.</text>
</comment>
<proteinExistence type="inferred from homology"/>
<dbReference type="CDD" id="cd14066">
    <property type="entry name" value="STKc_IRAK"/>
    <property type="match status" value="1"/>
</dbReference>
<dbReference type="GO" id="GO:0048544">
    <property type="term" value="P:recognition of pollen"/>
    <property type="evidence" value="ECO:0007669"/>
    <property type="project" value="InterPro"/>
</dbReference>
<dbReference type="SMART" id="SM00108">
    <property type="entry name" value="B_lectin"/>
    <property type="match status" value="1"/>
</dbReference>
<dbReference type="InterPro" id="IPR001480">
    <property type="entry name" value="Bulb-type_lectin_dom"/>
</dbReference>
<evidence type="ECO:0000256" key="12">
    <source>
        <dbReference type="ARBA" id="ARBA00022840"/>
    </source>
</evidence>
<evidence type="ECO:0000256" key="6">
    <source>
        <dbReference type="ARBA" id="ARBA00022679"/>
    </source>
</evidence>
<evidence type="ECO:0000256" key="8">
    <source>
        <dbReference type="ARBA" id="ARBA00022729"/>
    </source>
</evidence>
<evidence type="ECO:0000256" key="2">
    <source>
        <dbReference type="ARBA" id="ARBA00022475"/>
    </source>
</evidence>
<evidence type="ECO:0000256" key="9">
    <source>
        <dbReference type="ARBA" id="ARBA00022734"/>
    </source>
</evidence>
<dbReference type="FunFam" id="3.30.200.20:FF:000330">
    <property type="entry name" value="G-type lectin S-receptor-like serine/threonine-protein kinase At4g03230"/>
    <property type="match status" value="1"/>
</dbReference>
<evidence type="ECO:0000256" key="13">
    <source>
        <dbReference type="ARBA" id="ARBA00022989"/>
    </source>
</evidence>
<keyword evidence="28" id="KW-1185">Reference proteome</keyword>
<dbReference type="Gene3D" id="2.10.25.10">
    <property type="entry name" value="Laminin"/>
    <property type="match status" value="1"/>
</dbReference>
<dbReference type="Gene3D" id="3.30.200.20">
    <property type="entry name" value="Phosphorylase Kinase, domain 1"/>
    <property type="match status" value="1"/>
</dbReference>
<keyword evidence="14" id="KW-0472">Membrane</keyword>
<keyword evidence="3 20" id="KW-0723">Serine/threonine-protein kinase</keyword>
<feature type="domain" description="Bulb-type lectin" evidence="26">
    <location>
        <begin position="26"/>
        <end position="147"/>
    </location>
</feature>
<dbReference type="Gene3D" id="2.90.10.10">
    <property type="entry name" value="Bulb-type lectin domain"/>
    <property type="match status" value="1"/>
</dbReference>
<feature type="domain" description="Protein kinase" evidence="24">
    <location>
        <begin position="492"/>
        <end position="770"/>
    </location>
</feature>
<keyword evidence="13" id="KW-1133">Transmembrane helix</keyword>
<evidence type="ECO:0000256" key="7">
    <source>
        <dbReference type="ARBA" id="ARBA00022692"/>
    </source>
</evidence>
<evidence type="ECO:0000313" key="28">
    <source>
        <dbReference type="Proteomes" id="UP000515151"/>
    </source>
</evidence>
<dbReference type="PANTHER" id="PTHR27002:SF851">
    <property type="entry name" value="G-TYPE LECTIN S-RECEPTOR-LIKE SERINE_THREONINE-PROTEIN KINASE SD1-1"/>
    <property type="match status" value="1"/>
</dbReference>
<dbReference type="Gene3D" id="1.10.510.10">
    <property type="entry name" value="Transferase(Phosphotransferase) domain 1"/>
    <property type="match status" value="1"/>
</dbReference>
<dbReference type="GO" id="GO:0030246">
    <property type="term" value="F:carbohydrate binding"/>
    <property type="evidence" value="ECO:0007669"/>
    <property type="project" value="UniProtKB-KW"/>
</dbReference>
<dbReference type="GeneID" id="116203997"/>
<comment type="catalytic activity">
    <reaction evidence="19 20">
        <text>L-seryl-[protein] + ATP = O-phospho-L-seryl-[protein] + ADP + H(+)</text>
        <dbReference type="Rhea" id="RHEA:17989"/>
        <dbReference type="Rhea" id="RHEA-COMP:9863"/>
        <dbReference type="Rhea" id="RHEA-COMP:11604"/>
        <dbReference type="ChEBI" id="CHEBI:15378"/>
        <dbReference type="ChEBI" id="CHEBI:29999"/>
        <dbReference type="ChEBI" id="CHEBI:30616"/>
        <dbReference type="ChEBI" id="CHEBI:83421"/>
        <dbReference type="ChEBI" id="CHEBI:456216"/>
        <dbReference type="EC" id="2.7.11.1"/>
    </reaction>
</comment>
<dbReference type="Proteomes" id="UP000515151">
    <property type="component" value="Chromosome 4"/>
</dbReference>
<dbReference type="Pfam" id="PF08276">
    <property type="entry name" value="PAN_2"/>
    <property type="match status" value="1"/>
</dbReference>
<evidence type="ECO:0000256" key="23">
    <source>
        <dbReference type="SAM" id="SignalP"/>
    </source>
</evidence>
<dbReference type="EC" id="2.7.11.1" evidence="20"/>
<dbReference type="PROSITE" id="PS00107">
    <property type="entry name" value="PROTEIN_KINASE_ATP"/>
    <property type="match status" value="1"/>
</dbReference>
<dbReference type="InterPro" id="IPR011009">
    <property type="entry name" value="Kinase-like_dom_sf"/>
</dbReference>
<keyword evidence="4 21" id="KW-0245">EGF-like domain</keyword>
<dbReference type="InterPro" id="IPR000858">
    <property type="entry name" value="S_locus_glycoprot_dom"/>
</dbReference>
<dbReference type="Pfam" id="PF07714">
    <property type="entry name" value="PK_Tyr_Ser-Thr"/>
    <property type="match status" value="1"/>
</dbReference>
<dbReference type="SMART" id="SM00220">
    <property type="entry name" value="S_TKc"/>
    <property type="match status" value="1"/>
</dbReference>
<evidence type="ECO:0000256" key="10">
    <source>
        <dbReference type="ARBA" id="ARBA00022741"/>
    </source>
</evidence>
<keyword evidence="16" id="KW-0675">Receptor</keyword>
<evidence type="ECO:0000256" key="19">
    <source>
        <dbReference type="ARBA" id="ARBA00048679"/>
    </source>
</evidence>
<protein>
    <recommendedName>
        <fullName evidence="20">Receptor-like serine/threonine-protein kinase</fullName>
        <ecNumber evidence="20">2.7.11.1</ecNumber>
    </recommendedName>
</protein>
<dbReference type="PIRSF" id="PIRSF000641">
    <property type="entry name" value="SRK"/>
    <property type="match status" value="1"/>
</dbReference>
<evidence type="ECO:0000256" key="15">
    <source>
        <dbReference type="ARBA" id="ARBA00023157"/>
    </source>
</evidence>
<dbReference type="FunFam" id="2.90.10.10:FF:000003">
    <property type="entry name" value="G-type lectin S-receptor-like serine/threonine-protein kinase"/>
    <property type="match status" value="1"/>
</dbReference>
<sequence>MTFLVCSTIFWSLLASLLMLDFCASMDSLNQSQSMSEDETLISPGGKFQLGFFSTDNSSKRYLGIWFYDIRIRTIIWVANRNKPLESSPGLLKIEHGNLVIQNHSGQAIWASNTQNLSSSSTTAKLLDSGNLVLKYGNSESYLWQSFDHPTDTMLTGMKVGWDFKAGMEKQLMSWKSALDPSLGQFSFKLDPSGFPQGKMFEGNITRYRSFPHFGSVHAAFSSAYIPKLVNGSEGAYFSYDLRDKNTLQRYLLNYTGKLQHYIWMIQTLDWMLLYELPNDSCDEYAKCGPNAVCVEAKSLRTCKCLPGYVSKSAEGSDTLNPWYSGGCTWKSSFNCSGPEGFKGVKGVKLPDLLLFEMNTTMTLKECENFCSRNCTCTAYASTSESTDKDKTGCGFWFGDLLDIREANDNYRTNEIFIRVIASELEGDSKRTKWVVAVAVVLSVSSAMFCLWASWTRRKGQGANVDVHAEEEENFELPVFNAVMISQATNNFSCSNQIGKGGFGHVYKGELPNGQEIAVKRLSETSKQGLNEFKNEVMLIAKLQHRNLVKLLGCCIEGRERMLVYEYMPNGSLDSFIFSTMEGSCLAWRRRFNIIVGVARGLLYLHRDSRLTIIHRDLKGGNVLLDNKMNPKISDFGMARTFREDQLLEKTKRIVGTFGYISPEYAADGIFSIKSDVFSFGVLVLEIVCGKRNREFHHPDHHFNLIGHAWKLWVEGKAYELIDGRMEDSFPLSEVMRCIQVGLLCVQKCPEDRPTMSSVLLMLDSETATLLQPKEPGFYLERIPDGTKIISNRREYSANEISITLVDGR</sequence>
<accession>A0A6P8DJT2</accession>
<comment type="subcellular location">
    <subcellularLocation>
        <location evidence="1">Cell membrane</location>
        <topology evidence="1">Single-pass type I membrane protein</topology>
    </subcellularLocation>
</comment>
<keyword evidence="7" id="KW-0812">Transmembrane</keyword>
<evidence type="ECO:0000256" key="20">
    <source>
        <dbReference type="PIRNR" id="PIRNR000641"/>
    </source>
</evidence>
<dbReference type="PROSITE" id="PS00108">
    <property type="entry name" value="PROTEIN_KINASE_ST"/>
    <property type="match status" value="1"/>
</dbReference>
<evidence type="ECO:0000256" key="21">
    <source>
        <dbReference type="PROSITE-ProRule" id="PRU00076"/>
    </source>
</evidence>
<evidence type="ECO:0000256" key="5">
    <source>
        <dbReference type="ARBA" id="ARBA00022553"/>
    </source>
</evidence>
<evidence type="ECO:0000256" key="1">
    <source>
        <dbReference type="ARBA" id="ARBA00004251"/>
    </source>
</evidence>
<dbReference type="InterPro" id="IPR000719">
    <property type="entry name" value="Prot_kinase_dom"/>
</dbReference>
<dbReference type="InterPro" id="IPR000742">
    <property type="entry name" value="EGF"/>
</dbReference>
<organism evidence="28 29">
    <name type="scientific">Punica granatum</name>
    <name type="common">Pomegranate</name>
    <dbReference type="NCBI Taxonomy" id="22663"/>
    <lineage>
        <taxon>Eukaryota</taxon>
        <taxon>Viridiplantae</taxon>
        <taxon>Streptophyta</taxon>
        <taxon>Embryophyta</taxon>
        <taxon>Tracheophyta</taxon>
        <taxon>Spermatophyta</taxon>
        <taxon>Magnoliopsida</taxon>
        <taxon>eudicotyledons</taxon>
        <taxon>Gunneridae</taxon>
        <taxon>Pentapetalae</taxon>
        <taxon>rosids</taxon>
        <taxon>malvids</taxon>
        <taxon>Myrtales</taxon>
        <taxon>Lythraceae</taxon>
        <taxon>Punica</taxon>
    </lineage>
</organism>
<evidence type="ECO:0000256" key="3">
    <source>
        <dbReference type="ARBA" id="ARBA00022527"/>
    </source>
</evidence>
<keyword evidence="9" id="KW-0430">Lectin</keyword>
<dbReference type="CDD" id="cd00028">
    <property type="entry name" value="B_lectin"/>
    <property type="match status" value="1"/>
</dbReference>
<feature type="domain" description="EGF-like" evidence="25">
    <location>
        <begin position="278"/>
        <end position="315"/>
    </location>
</feature>
<dbReference type="PROSITE" id="PS50026">
    <property type="entry name" value="EGF_3"/>
    <property type="match status" value="1"/>
</dbReference>
<evidence type="ECO:0000256" key="22">
    <source>
        <dbReference type="PROSITE-ProRule" id="PRU10141"/>
    </source>
</evidence>
<reference evidence="28" key="1">
    <citation type="journal article" date="2020" name="Plant Biotechnol. J.">
        <title>The pomegranate (Punica granatum L.) draft genome dissects genetic divergence between soft- and hard-seeded cultivars.</title>
        <authorList>
            <person name="Luo X."/>
            <person name="Li H."/>
            <person name="Wu Z."/>
            <person name="Yao W."/>
            <person name="Zhao P."/>
            <person name="Cao D."/>
            <person name="Yu H."/>
            <person name="Li K."/>
            <person name="Poudel K."/>
            <person name="Zhao D."/>
            <person name="Zhang F."/>
            <person name="Xia X."/>
            <person name="Chen L."/>
            <person name="Wang Q."/>
            <person name="Jing D."/>
            <person name="Cao S."/>
        </authorList>
    </citation>
    <scope>NUCLEOTIDE SEQUENCE [LARGE SCALE GENOMIC DNA]</scope>
    <source>
        <strain evidence="28">cv. Tunisia</strain>
    </source>
</reference>
<dbReference type="AlphaFoldDB" id="A0A6P8DJT2"/>
<gene>
    <name evidence="29" type="primary">LOC116203997</name>
</gene>
<dbReference type="GO" id="GO:0005886">
    <property type="term" value="C:plasma membrane"/>
    <property type="evidence" value="ECO:0007669"/>
    <property type="project" value="UniProtKB-SubCell"/>
</dbReference>
<reference evidence="29" key="2">
    <citation type="submission" date="2025-08" db="UniProtKB">
        <authorList>
            <consortium name="RefSeq"/>
        </authorList>
    </citation>
    <scope>IDENTIFICATION</scope>
    <source>
        <tissue evidence="29">Leaf</tissue>
    </source>
</reference>
<dbReference type="InterPro" id="IPR021820">
    <property type="entry name" value="S-locus_recpt_kinase_C"/>
</dbReference>
<evidence type="ECO:0000256" key="11">
    <source>
        <dbReference type="ARBA" id="ARBA00022777"/>
    </source>
</evidence>
<dbReference type="RefSeq" id="XP_031391863.1">
    <property type="nucleotide sequence ID" value="XM_031536003.1"/>
</dbReference>
<dbReference type="InterPro" id="IPR008271">
    <property type="entry name" value="Ser/Thr_kinase_AS"/>
</dbReference>
<dbReference type="InterPro" id="IPR036426">
    <property type="entry name" value="Bulb-type_lectin_dom_sf"/>
</dbReference>
<dbReference type="InterPro" id="IPR001245">
    <property type="entry name" value="Ser-Thr/Tyr_kinase_cat_dom"/>
</dbReference>
<dbReference type="Pfam" id="PF01453">
    <property type="entry name" value="B_lectin"/>
    <property type="match status" value="1"/>
</dbReference>
<dbReference type="PANTHER" id="PTHR27002">
    <property type="entry name" value="RECEPTOR-LIKE SERINE/THREONINE-PROTEIN KINASE SD1-8"/>
    <property type="match status" value="1"/>
</dbReference>
<dbReference type="OrthoDB" id="4062651at2759"/>
<evidence type="ECO:0000259" key="24">
    <source>
        <dbReference type="PROSITE" id="PS50011"/>
    </source>
</evidence>
<evidence type="ECO:0000313" key="29">
    <source>
        <dbReference type="RefSeq" id="XP_031391863.1"/>
    </source>
</evidence>
<feature type="binding site" evidence="22">
    <location>
        <position position="520"/>
    </location>
    <ligand>
        <name>ATP</name>
        <dbReference type="ChEBI" id="CHEBI:30616"/>
    </ligand>
</feature>
<evidence type="ECO:0000256" key="16">
    <source>
        <dbReference type="ARBA" id="ARBA00023170"/>
    </source>
</evidence>
<feature type="signal peptide" evidence="23">
    <location>
        <begin position="1"/>
        <end position="25"/>
    </location>
</feature>
<keyword evidence="10 20" id="KW-0547">Nucleotide-binding</keyword>
<evidence type="ECO:0000259" key="26">
    <source>
        <dbReference type="PROSITE" id="PS50927"/>
    </source>
</evidence>
<evidence type="ECO:0000256" key="18">
    <source>
        <dbReference type="ARBA" id="ARBA00047899"/>
    </source>
</evidence>
<dbReference type="PROSITE" id="PS50011">
    <property type="entry name" value="PROTEIN_KINASE_DOM"/>
    <property type="match status" value="1"/>
</dbReference>
<dbReference type="PROSITE" id="PS50927">
    <property type="entry name" value="BULB_LECTIN"/>
    <property type="match status" value="1"/>
</dbReference>
<dbReference type="CDD" id="cd01098">
    <property type="entry name" value="PAN_AP_plant"/>
    <property type="match status" value="1"/>
</dbReference>
<dbReference type="SUPFAM" id="SSF56112">
    <property type="entry name" value="Protein kinase-like (PK-like)"/>
    <property type="match status" value="1"/>
</dbReference>
<evidence type="ECO:0000256" key="4">
    <source>
        <dbReference type="ARBA" id="ARBA00022536"/>
    </source>
</evidence>
<dbReference type="GO" id="GO:0004674">
    <property type="term" value="F:protein serine/threonine kinase activity"/>
    <property type="evidence" value="ECO:0007669"/>
    <property type="project" value="UniProtKB-KW"/>
</dbReference>
<evidence type="ECO:0000256" key="14">
    <source>
        <dbReference type="ARBA" id="ARBA00023136"/>
    </source>
</evidence>
<keyword evidence="15" id="KW-1015">Disulfide bond</keyword>
<keyword evidence="11 20" id="KW-0418">Kinase</keyword>
<dbReference type="InterPro" id="IPR024171">
    <property type="entry name" value="SRK-like_kinase"/>
</dbReference>
<comment type="caution">
    <text evidence="21">Lacks conserved residue(s) required for the propagation of feature annotation.</text>
</comment>
<dbReference type="InterPro" id="IPR017441">
    <property type="entry name" value="Protein_kinase_ATP_BS"/>
</dbReference>
<feature type="chain" id="PRO_5028357944" description="Receptor-like serine/threonine-protein kinase" evidence="23">
    <location>
        <begin position="26"/>
        <end position="809"/>
    </location>
</feature>
<dbReference type="FunFam" id="1.10.510.10:FF:000060">
    <property type="entry name" value="G-type lectin S-receptor-like serine/threonine-protein kinase"/>
    <property type="match status" value="1"/>
</dbReference>
<keyword evidence="8 23" id="KW-0732">Signal</keyword>
<keyword evidence="17" id="KW-0325">Glycoprotein</keyword>